<reference evidence="2 3" key="1">
    <citation type="submission" date="2024-04" db="EMBL/GenBank/DDBJ databases">
        <title>Novel species of the genus Ideonella isolated from streams.</title>
        <authorList>
            <person name="Lu H."/>
        </authorList>
    </citation>
    <scope>NUCLEOTIDE SEQUENCE [LARGE SCALE GENOMIC DNA]</scope>
    <source>
        <strain evidence="2 3">DXS22W</strain>
    </source>
</reference>
<name>A0ABU9CDC7_9BURK</name>
<proteinExistence type="predicted"/>
<comment type="caution">
    <text evidence="2">The sequence shown here is derived from an EMBL/GenBank/DDBJ whole genome shotgun (WGS) entry which is preliminary data.</text>
</comment>
<dbReference type="EMBL" id="JBBUTH010000003">
    <property type="protein sequence ID" value="MEK8049885.1"/>
    <property type="molecule type" value="Genomic_DNA"/>
</dbReference>
<dbReference type="GO" id="GO:0016757">
    <property type="term" value="F:glycosyltransferase activity"/>
    <property type="evidence" value="ECO:0007669"/>
    <property type="project" value="UniProtKB-KW"/>
</dbReference>
<keyword evidence="3" id="KW-1185">Reference proteome</keyword>
<gene>
    <name evidence="2" type="ORF">AACH10_06525</name>
</gene>
<sequence>MNILVVGKFYTEGFARHIAETLTDLGHAVRRFEPGLRSKPARSRLQHRLHQVRNVLYESTDSLPAVRARRMATLWDCADEAPLDVVIVAYDFLWPAEVAELKRRTGAAVALWYPDAITNFSRAFFMNAAYDGLFFKDPFTLHALGDVLASPVHYLPECFNPARHWLPDDRIGSDPVYACDITTAGNLHSWRVACFKHLVDYDVKIWGNPAPLWMAAGAVSGMHQGRGVYNEDKVRAFRGAKIVLNNLHYGEIWGVNVRCFEAAGAGAFQMVDARPSLIDLFEDGREIVSFRGMSDLRRQIDHWLPRGDERRAIADAGMRRAHAEHTYAHRLQVLIDTLGGRTKGHPVPGIEVRRRAH</sequence>
<dbReference type="EC" id="2.4.-.-" evidence="2"/>
<dbReference type="Proteomes" id="UP001365405">
    <property type="component" value="Unassembled WGS sequence"/>
</dbReference>
<dbReference type="RefSeq" id="WP_341409556.1">
    <property type="nucleotide sequence ID" value="NZ_JBBUTH010000003.1"/>
</dbReference>
<feature type="domain" description="Spore protein YkvP/CgeB glycosyl transferase-like" evidence="1">
    <location>
        <begin position="196"/>
        <end position="335"/>
    </location>
</feature>
<protein>
    <submittedName>
        <fullName evidence="2">Glycosyltransferase</fullName>
        <ecNumber evidence="2">2.4.-.-</ecNumber>
    </submittedName>
</protein>
<evidence type="ECO:0000313" key="3">
    <source>
        <dbReference type="Proteomes" id="UP001365405"/>
    </source>
</evidence>
<keyword evidence="2" id="KW-0328">Glycosyltransferase</keyword>
<keyword evidence="2" id="KW-0808">Transferase</keyword>
<organism evidence="2 3">
    <name type="scientific">Pseudaquabacterium inlustre</name>
    <dbReference type="NCBI Taxonomy" id="2984192"/>
    <lineage>
        <taxon>Bacteria</taxon>
        <taxon>Pseudomonadati</taxon>
        <taxon>Pseudomonadota</taxon>
        <taxon>Betaproteobacteria</taxon>
        <taxon>Burkholderiales</taxon>
        <taxon>Sphaerotilaceae</taxon>
        <taxon>Pseudaquabacterium</taxon>
    </lineage>
</organism>
<accession>A0ABU9CDC7</accession>
<evidence type="ECO:0000313" key="2">
    <source>
        <dbReference type="EMBL" id="MEK8049885.1"/>
    </source>
</evidence>
<dbReference type="Pfam" id="PF13524">
    <property type="entry name" value="Glyco_trans_1_2"/>
    <property type="match status" value="1"/>
</dbReference>
<evidence type="ECO:0000259" key="1">
    <source>
        <dbReference type="Pfam" id="PF13524"/>
    </source>
</evidence>
<dbReference type="InterPro" id="IPR055259">
    <property type="entry name" value="YkvP/CgeB_Glyco_trans-like"/>
</dbReference>